<feature type="domain" description="RanBP2-type" evidence="6">
    <location>
        <begin position="269"/>
        <end position="298"/>
    </location>
</feature>
<feature type="compositionally biased region" description="Polar residues" evidence="5">
    <location>
        <begin position="393"/>
        <end position="411"/>
    </location>
</feature>
<keyword evidence="8" id="KW-1185">Reference proteome</keyword>
<evidence type="ECO:0000256" key="4">
    <source>
        <dbReference type="PROSITE-ProRule" id="PRU00322"/>
    </source>
</evidence>
<dbReference type="PROSITE" id="PS50199">
    <property type="entry name" value="ZF_RANBP2_2"/>
    <property type="match status" value="2"/>
</dbReference>
<evidence type="ECO:0000313" key="7">
    <source>
        <dbReference type="EMBL" id="KZV16474.1"/>
    </source>
</evidence>
<dbReference type="Proteomes" id="UP000250235">
    <property type="component" value="Unassembled WGS sequence"/>
</dbReference>
<dbReference type="InterPro" id="IPR036443">
    <property type="entry name" value="Znf_RanBP2_sf"/>
</dbReference>
<feature type="compositionally biased region" description="Polar residues" evidence="5">
    <location>
        <begin position="518"/>
        <end position="529"/>
    </location>
</feature>
<dbReference type="InterPro" id="IPR001876">
    <property type="entry name" value="Znf_RanBP2"/>
</dbReference>
<evidence type="ECO:0000256" key="2">
    <source>
        <dbReference type="ARBA" id="ARBA00022771"/>
    </source>
</evidence>
<gene>
    <name evidence="7" type="ORF">F511_10086</name>
</gene>
<dbReference type="PANTHER" id="PTHR23111:SF30">
    <property type="entry name" value="ZINC FINGER PROTEIN VAR3, CHLOROPLASTIC"/>
    <property type="match status" value="1"/>
</dbReference>
<name>A0A2Z7A4L2_9LAMI</name>
<proteinExistence type="predicted"/>
<feature type="compositionally biased region" description="Basic and acidic residues" evidence="5">
    <location>
        <begin position="640"/>
        <end position="650"/>
    </location>
</feature>
<feature type="region of interest" description="Disordered" evidence="5">
    <location>
        <begin position="703"/>
        <end position="729"/>
    </location>
</feature>
<dbReference type="GO" id="GO:0003729">
    <property type="term" value="F:mRNA binding"/>
    <property type="evidence" value="ECO:0007669"/>
    <property type="project" value="TreeGrafter"/>
</dbReference>
<evidence type="ECO:0000313" key="8">
    <source>
        <dbReference type="Proteomes" id="UP000250235"/>
    </source>
</evidence>
<protein>
    <recommendedName>
        <fullName evidence="6">RanBP2-type domain-containing protein</fullName>
    </recommendedName>
</protein>
<dbReference type="EMBL" id="KV019049">
    <property type="protein sequence ID" value="KZV16474.1"/>
    <property type="molecule type" value="Genomic_DNA"/>
</dbReference>
<feature type="domain" description="RanBP2-type" evidence="6">
    <location>
        <begin position="302"/>
        <end position="331"/>
    </location>
</feature>
<dbReference type="PROSITE" id="PS01358">
    <property type="entry name" value="ZF_RANBP2_1"/>
    <property type="match status" value="2"/>
</dbReference>
<keyword evidence="3" id="KW-0862">Zinc</keyword>
<dbReference type="SUPFAM" id="SSF90209">
    <property type="entry name" value="Ran binding protein zinc finger-like"/>
    <property type="match status" value="1"/>
</dbReference>
<dbReference type="SMART" id="SM00547">
    <property type="entry name" value="ZnF_RBZ"/>
    <property type="match status" value="2"/>
</dbReference>
<feature type="compositionally biased region" description="Basic and acidic residues" evidence="5">
    <location>
        <begin position="532"/>
        <end position="545"/>
    </location>
</feature>
<feature type="compositionally biased region" description="Polar residues" evidence="5">
    <location>
        <begin position="556"/>
        <end position="565"/>
    </location>
</feature>
<feature type="region of interest" description="Disordered" evidence="5">
    <location>
        <begin position="393"/>
        <end position="426"/>
    </location>
</feature>
<dbReference type="PANTHER" id="PTHR23111">
    <property type="entry name" value="ZINC FINGER PROTEIN"/>
    <property type="match status" value="1"/>
</dbReference>
<evidence type="ECO:0000256" key="5">
    <source>
        <dbReference type="SAM" id="MobiDB-lite"/>
    </source>
</evidence>
<dbReference type="Pfam" id="PF00641">
    <property type="entry name" value="Zn_ribbon_RanBP"/>
    <property type="match status" value="2"/>
</dbReference>
<feature type="compositionally biased region" description="Polar residues" evidence="5">
    <location>
        <begin position="720"/>
        <end position="729"/>
    </location>
</feature>
<feature type="compositionally biased region" description="Low complexity" evidence="5">
    <location>
        <begin position="599"/>
        <end position="612"/>
    </location>
</feature>
<reference evidence="7 8" key="1">
    <citation type="journal article" date="2015" name="Proc. Natl. Acad. Sci. U.S.A.">
        <title>The resurrection genome of Boea hygrometrica: A blueprint for survival of dehydration.</title>
        <authorList>
            <person name="Xiao L."/>
            <person name="Yang G."/>
            <person name="Zhang L."/>
            <person name="Yang X."/>
            <person name="Zhao S."/>
            <person name="Ji Z."/>
            <person name="Zhou Q."/>
            <person name="Hu M."/>
            <person name="Wang Y."/>
            <person name="Chen M."/>
            <person name="Xu Y."/>
            <person name="Jin H."/>
            <person name="Xiao X."/>
            <person name="Hu G."/>
            <person name="Bao F."/>
            <person name="Hu Y."/>
            <person name="Wan P."/>
            <person name="Li L."/>
            <person name="Deng X."/>
            <person name="Kuang T."/>
            <person name="Xiang C."/>
            <person name="Zhu J.K."/>
            <person name="Oliver M.J."/>
            <person name="He Y."/>
        </authorList>
    </citation>
    <scope>NUCLEOTIDE SEQUENCE [LARGE SCALE GENOMIC DNA]</scope>
    <source>
        <strain evidence="8">cv. XS01</strain>
    </source>
</reference>
<dbReference type="GO" id="GO:0005737">
    <property type="term" value="C:cytoplasm"/>
    <property type="evidence" value="ECO:0007669"/>
    <property type="project" value="TreeGrafter"/>
</dbReference>
<dbReference type="GO" id="GO:0008270">
    <property type="term" value="F:zinc ion binding"/>
    <property type="evidence" value="ECO:0007669"/>
    <property type="project" value="UniProtKB-KW"/>
</dbReference>
<organism evidence="7 8">
    <name type="scientific">Dorcoceras hygrometricum</name>
    <dbReference type="NCBI Taxonomy" id="472368"/>
    <lineage>
        <taxon>Eukaryota</taxon>
        <taxon>Viridiplantae</taxon>
        <taxon>Streptophyta</taxon>
        <taxon>Embryophyta</taxon>
        <taxon>Tracheophyta</taxon>
        <taxon>Spermatophyta</taxon>
        <taxon>Magnoliopsida</taxon>
        <taxon>eudicotyledons</taxon>
        <taxon>Gunneridae</taxon>
        <taxon>Pentapetalae</taxon>
        <taxon>asterids</taxon>
        <taxon>lamiids</taxon>
        <taxon>Lamiales</taxon>
        <taxon>Gesneriaceae</taxon>
        <taxon>Didymocarpoideae</taxon>
        <taxon>Trichosporeae</taxon>
        <taxon>Loxocarpinae</taxon>
        <taxon>Dorcoceras</taxon>
    </lineage>
</organism>
<accession>A0A2Z7A4L2</accession>
<feature type="region of interest" description="Disordered" evidence="5">
    <location>
        <begin position="504"/>
        <end position="650"/>
    </location>
</feature>
<evidence type="ECO:0000256" key="3">
    <source>
        <dbReference type="ARBA" id="ARBA00022833"/>
    </source>
</evidence>
<evidence type="ECO:0000259" key="6">
    <source>
        <dbReference type="PROSITE" id="PS50199"/>
    </source>
</evidence>
<dbReference type="Gene3D" id="4.10.1060.10">
    <property type="entry name" value="Zinc finger, RanBP2-type"/>
    <property type="match status" value="2"/>
</dbReference>
<sequence length="729" mass="81334">MGGATRFITLLAAPFPPLRPSLLLLRHRLSTLTASPLRPFTLSSSCKTKSRTSHLVSSFHSQPNNSAYNLNLSANSQQQHHHPWPEWTHFLNFLSDRQGWSAPSPVDLKIPPEDAFVVYEELPEDFVVAASNCLAFARDRPNLLGFLSRRNIEAVVSNGTPFLFKSAVDCARRMRAFLGTDQGNASEYDNATTIDLMKYIISYASNPAVSSGKHGLYSRELVDSSIRNLLRELGAVNRASAGFAPAQEQQVSGRYGQTPRPLGRNIEMKRGDWVCSKCNFMNFARNMKCLECEEPRPKKQLTGGEWECPQCAFFNYGRNLVCLRCDCRRPGAPLPSTLNASGSGYNGDYQFKASNSRLVENEVEQNPFSEISPRDSVVEDLKILPFRKQGTVSSEGRNQGIVSSDVRSLSGNFPKDSGGESKVYEQSEKSGNWFKKVVDLYDDKELPSTSSDEDFPAMMPMRKGENQFVVTKQKDRSLTSPKFKRQVALDQAKDSNFVPFVPFPPGYFARKETEQPDGVNSSGKSTGDESSQEVRIKTENFDSSRHIAVPTRAEKTVSSQNSVSPNKLIVDSPTDPSRDNSPTSTESSQFSHNIVTPLDSSPDQSSITSQSINSDPGKPKMSEDENVRSSWTGKSLEGSAVKEPDPLDMSEEAKAERWFKRVAQIKDISELSQIPDEDFPSIMPMRKGVNRFVVSKRKTPLERRLTSQQYRRNLPIVSNDPVTNETDNR</sequence>
<dbReference type="OrthoDB" id="448399at2759"/>
<keyword evidence="2 4" id="KW-0863">Zinc-finger</keyword>
<keyword evidence="1" id="KW-0479">Metal-binding</keyword>
<feature type="compositionally biased region" description="Polar residues" evidence="5">
    <location>
        <begin position="579"/>
        <end position="594"/>
    </location>
</feature>
<feature type="compositionally biased region" description="Basic and acidic residues" evidence="5">
    <location>
        <begin position="617"/>
        <end position="627"/>
    </location>
</feature>
<feature type="compositionally biased region" description="Basic and acidic residues" evidence="5">
    <location>
        <begin position="417"/>
        <end position="426"/>
    </location>
</feature>
<dbReference type="AlphaFoldDB" id="A0A2Z7A4L2"/>
<evidence type="ECO:0000256" key="1">
    <source>
        <dbReference type="ARBA" id="ARBA00022723"/>
    </source>
</evidence>